<accession>X6NHL2</accession>
<keyword evidence="2" id="KW-1185">Reference proteome</keyword>
<evidence type="ECO:0000313" key="1">
    <source>
        <dbReference type="EMBL" id="ETO25471.1"/>
    </source>
</evidence>
<evidence type="ECO:0000313" key="2">
    <source>
        <dbReference type="Proteomes" id="UP000023152"/>
    </source>
</evidence>
<dbReference type="AlphaFoldDB" id="X6NHL2"/>
<proteinExistence type="predicted"/>
<feature type="non-terminal residue" evidence="1">
    <location>
        <position position="1"/>
    </location>
</feature>
<comment type="caution">
    <text evidence="1">The sequence shown here is derived from an EMBL/GenBank/DDBJ whole genome shotgun (WGS) entry which is preliminary data.</text>
</comment>
<reference evidence="1 2" key="1">
    <citation type="journal article" date="2013" name="Curr. Biol.">
        <title>The Genome of the Foraminiferan Reticulomyxa filosa.</title>
        <authorList>
            <person name="Glockner G."/>
            <person name="Hulsmann N."/>
            <person name="Schleicher M."/>
            <person name="Noegel A.A."/>
            <person name="Eichinger L."/>
            <person name="Gallinger C."/>
            <person name="Pawlowski J."/>
            <person name="Sierra R."/>
            <person name="Euteneuer U."/>
            <person name="Pillet L."/>
            <person name="Moustafa A."/>
            <person name="Platzer M."/>
            <person name="Groth M."/>
            <person name="Szafranski K."/>
            <person name="Schliwa M."/>
        </authorList>
    </citation>
    <scope>NUCLEOTIDE SEQUENCE [LARGE SCALE GENOMIC DNA]</scope>
</reference>
<dbReference type="EMBL" id="ASPP01008503">
    <property type="protein sequence ID" value="ETO25471.1"/>
    <property type="molecule type" value="Genomic_DNA"/>
</dbReference>
<gene>
    <name evidence="1" type="ORF">RFI_11662</name>
</gene>
<dbReference type="Proteomes" id="UP000023152">
    <property type="component" value="Unassembled WGS sequence"/>
</dbReference>
<sequence length="200" mass="23262">IITNNEDGLDVIPQVIETKNNSPLQQHQLLDMPMALTTSLVSLEDDIAMKEARKIAYEETTVCKVETEPNHVCMSDKDYVVMKMERNESNEDKTPSKVEALVEENLDGTKRNEEHGDMHTESMLEKKKTKNYQVPMEVIVVIWLRLMYDLQQQNAKEELHNHASMEAMLEFLRPNLDEILEQYLKMYLQHNQKDKSTPVS</sequence>
<protein>
    <submittedName>
        <fullName evidence="1">Uncharacterized protein</fullName>
    </submittedName>
</protein>
<organism evidence="1 2">
    <name type="scientific">Reticulomyxa filosa</name>
    <dbReference type="NCBI Taxonomy" id="46433"/>
    <lineage>
        <taxon>Eukaryota</taxon>
        <taxon>Sar</taxon>
        <taxon>Rhizaria</taxon>
        <taxon>Retaria</taxon>
        <taxon>Foraminifera</taxon>
        <taxon>Monothalamids</taxon>
        <taxon>Reticulomyxidae</taxon>
        <taxon>Reticulomyxa</taxon>
    </lineage>
</organism>
<name>X6NHL2_RETFI</name>